<keyword evidence="2" id="KW-1185">Reference proteome</keyword>
<evidence type="ECO:0000313" key="2">
    <source>
        <dbReference type="Proteomes" id="UP001464891"/>
    </source>
</evidence>
<gene>
    <name evidence="1" type="ORF">NC998_18975</name>
</gene>
<dbReference type="Proteomes" id="UP001464891">
    <property type="component" value="Unassembled WGS sequence"/>
</dbReference>
<proteinExistence type="predicted"/>
<name>A0ABV0JD35_9CYAN</name>
<dbReference type="Pfam" id="PF08837">
    <property type="entry name" value="DUF1810"/>
    <property type="match status" value="1"/>
</dbReference>
<dbReference type="InterPro" id="IPR014937">
    <property type="entry name" value="DUF1810"/>
</dbReference>
<dbReference type="Gene3D" id="1.25.40.380">
    <property type="entry name" value="Protein of unknown function DUF1810"/>
    <property type="match status" value="1"/>
</dbReference>
<dbReference type="PIRSF" id="PIRSF008546">
    <property type="entry name" value="UCP008546"/>
    <property type="match status" value="1"/>
</dbReference>
<comment type="caution">
    <text evidence="1">The sequence shown here is derived from an EMBL/GenBank/DDBJ whole genome shotgun (WGS) entry which is preliminary data.</text>
</comment>
<dbReference type="RefSeq" id="WP_190432320.1">
    <property type="nucleotide sequence ID" value="NZ_JAMPKM010000012.1"/>
</dbReference>
<reference evidence="1 2" key="1">
    <citation type="submission" date="2022-04" db="EMBL/GenBank/DDBJ databases">
        <title>Positive selection, recombination, and allopatry shape intraspecific diversity of widespread and dominant cyanobacteria.</title>
        <authorList>
            <person name="Wei J."/>
            <person name="Shu W."/>
            <person name="Hu C."/>
        </authorList>
    </citation>
    <scope>NUCLEOTIDE SEQUENCE [LARGE SCALE GENOMIC DNA]</scope>
    <source>
        <strain evidence="1 2">GB2-A4</strain>
    </source>
</reference>
<dbReference type="SUPFAM" id="SSF140736">
    <property type="entry name" value="Rv1873-like"/>
    <property type="match status" value="1"/>
</dbReference>
<evidence type="ECO:0000313" key="1">
    <source>
        <dbReference type="EMBL" id="MEP0819188.1"/>
    </source>
</evidence>
<protein>
    <submittedName>
        <fullName evidence="1">DUF1810 domain-containing protein</fullName>
    </submittedName>
</protein>
<dbReference type="InterPro" id="IPR036287">
    <property type="entry name" value="Rv1873-like_sf"/>
</dbReference>
<sequence>MAEMKSENAGDPYDLNRFVQAQERDYERALSEVKNGRKRSHWMWYIFPQFDGLGFSATSKRYAIKSVAEAKAYLSHPILGPRLIACAEAALSVEGRSAHEIFGSPDDMKLKSCATLFAYVSPEGSVFKQVLNKFFQGDCDQKTLDLLARSPQVD</sequence>
<organism evidence="1 2">
    <name type="scientific">Trichocoleus desertorum GB2-A4</name>
    <dbReference type="NCBI Taxonomy" id="2933944"/>
    <lineage>
        <taxon>Bacteria</taxon>
        <taxon>Bacillati</taxon>
        <taxon>Cyanobacteriota</taxon>
        <taxon>Cyanophyceae</taxon>
        <taxon>Leptolyngbyales</taxon>
        <taxon>Trichocoleusaceae</taxon>
        <taxon>Trichocoleus</taxon>
    </lineage>
</organism>
<dbReference type="EMBL" id="JAMPKM010000012">
    <property type="protein sequence ID" value="MEP0819188.1"/>
    <property type="molecule type" value="Genomic_DNA"/>
</dbReference>
<accession>A0ABV0JD35</accession>